<gene>
    <name evidence="1" type="ORF">NIES4072_32100</name>
</gene>
<organism evidence="1 2">
    <name type="scientific">Nostoc commune NIES-4072</name>
    <dbReference type="NCBI Taxonomy" id="2005467"/>
    <lineage>
        <taxon>Bacteria</taxon>
        <taxon>Bacillati</taxon>
        <taxon>Cyanobacteriota</taxon>
        <taxon>Cyanophyceae</taxon>
        <taxon>Nostocales</taxon>
        <taxon>Nostocaceae</taxon>
        <taxon>Nostoc</taxon>
    </lineage>
</organism>
<dbReference type="AlphaFoldDB" id="A0A2R5FL89"/>
<comment type="caution">
    <text evidence="1">The sequence shown here is derived from an EMBL/GenBank/DDBJ whole genome shotgun (WGS) entry which is preliminary data.</text>
</comment>
<proteinExistence type="predicted"/>
<accession>A0A2R5FL89</accession>
<evidence type="ECO:0000313" key="2">
    <source>
        <dbReference type="Proteomes" id="UP000245124"/>
    </source>
</evidence>
<sequence length="108" mass="11691">MASNRGRTCKIIFLFFVNKRISIPLACNPKLLATWRASRSSNKICRSSVSSAKAIVSRSPLSNSDGILGVIVETETTCSYLSAIANTINTPIVLAIAYSSLCSRIYLC</sequence>
<dbReference type="Proteomes" id="UP000245124">
    <property type="component" value="Unassembled WGS sequence"/>
</dbReference>
<dbReference type="EMBL" id="BDUD01000001">
    <property type="protein sequence ID" value="GBG19542.1"/>
    <property type="molecule type" value="Genomic_DNA"/>
</dbReference>
<name>A0A2R5FL89_NOSCO</name>
<protein>
    <submittedName>
        <fullName evidence="1">Uncharacterized protein</fullName>
    </submittedName>
</protein>
<evidence type="ECO:0000313" key="1">
    <source>
        <dbReference type="EMBL" id="GBG19542.1"/>
    </source>
</evidence>
<reference evidence="1 2" key="1">
    <citation type="submission" date="2017-06" db="EMBL/GenBank/DDBJ databases">
        <title>Genome sequencing of cyanobaciteial culture collection at National Institute for Environmental Studies (NIES).</title>
        <authorList>
            <person name="Hirose Y."/>
            <person name="Shimura Y."/>
            <person name="Fujisawa T."/>
            <person name="Nakamura Y."/>
            <person name="Kawachi M."/>
        </authorList>
    </citation>
    <scope>NUCLEOTIDE SEQUENCE [LARGE SCALE GENOMIC DNA]</scope>
    <source>
        <strain evidence="1 2">NIES-4072</strain>
    </source>
</reference>
<dbReference type="RefSeq" id="WP_146195824.1">
    <property type="nucleotide sequence ID" value="NZ_BDUD01000001.1"/>
</dbReference>
<keyword evidence="2" id="KW-1185">Reference proteome</keyword>